<sequence length="375" mass="43010">MLCSVGIPFTSGGFPKIVTNHAKPPVLPVKRFDANEIKMFLLTFYLFLCLICVNAQQGQETDTPEFAPEEKFLDILPITQENFTDVVLNCNDPWIIIFHDGTMSMGWKKMAVGTRGVVWLGMIDKTLNPELLSDINYNPAKDGESRVYPYGGTQHKKKKWVSAKNPNDAKIAAIKSLPDQTLRMKGKDIQDFLVECFSSSPSRFPIVLLTDTPDTPSLFKALAIRFRKYYNFGRFVDATIEDFRSLGLGLEDDTFELPAILVLVPQRPGMIEEIAFNAVEYRTNIMGVINYSNVLQFLFAVNNKYRYWLPGSNMSNRREVAEMEDIIEIENRRFDILFEGKKAKITKKKDENQEEQIMFAKEQHEKIQKMSKEEL</sequence>
<dbReference type="EMBL" id="NEDP02005572">
    <property type="protein sequence ID" value="OWF38164.1"/>
    <property type="molecule type" value="Genomic_DNA"/>
</dbReference>
<name>A0A210PNY5_MIZYE</name>
<keyword evidence="2" id="KW-1185">Reference proteome</keyword>
<dbReference type="PANTHER" id="PTHR45184">
    <property type="entry name" value="DNAJ PROTEIN ERDJ3A"/>
    <property type="match status" value="1"/>
</dbReference>
<comment type="caution">
    <text evidence="1">The sequence shown here is derived from an EMBL/GenBank/DDBJ whole genome shotgun (WGS) entry which is preliminary data.</text>
</comment>
<accession>A0A210PNY5</accession>
<proteinExistence type="predicted"/>
<evidence type="ECO:0000313" key="1">
    <source>
        <dbReference type="EMBL" id="OWF38164.1"/>
    </source>
</evidence>
<dbReference type="Proteomes" id="UP000242188">
    <property type="component" value="Unassembled WGS sequence"/>
</dbReference>
<reference evidence="1 2" key="1">
    <citation type="journal article" date="2017" name="Nat. Ecol. Evol.">
        <title>Scallop genome provides insights into evolution of bilaterian karyotype and development.</title>
        <authorList>
            <person name="Wang S."/>
            <person name="Zhang J."/>
            <person name="Jiao W."/>
            <person name="Li J."/>
            <person name="Xun X."/>
            <person name="Sun Y."/>
            <person name="Guo X."/>
            <person name="Huan P."/>
            <person name="Dong B."/>
            <person name="Zhang L."/>
            <person name="Hu X."/>
            <person name="Sun X."/>
            <person name="Wang J."/>
            <person name="Zhao C."/>
            <person name="Wang Y."/>
            <person name="Wang D."/>
            <person name="Huang X."/>
            <person name="Wang R."/>
            <person name="Lv J."/>
            <person name="Li Y."/>
            <person name="Zhang Z."/>
            <person name="Liu B."/>
            <person name="Lu W."/>
            <person name="Hui Y."/>
            <person name="Liang J."/>
            <person name="Zhou Z."/>
            <person name="Hou R."/>
            <person name="Li X."/>
            <person name="Liu Y."/>
            <person name="Li H."/>
            <person name="Ning X."/>
            <person name="Lin Y."/>
            <person name="Zhao L."/>
            <person name="Xing Q."/>
            <person name="Dou J."/>
            <person name="Li Y."/>
            <person name="Mao J."/>
            <person name="Guo H."/>
            <person name="Dou H."/>
            <person name="Li T."/>
            <person name="Mu C."/>
            <person name="Jiang W."/>
            <person name="Fu Q."/>
            <person name="Fu X."/>
            <person name="Miao Y."/>
            <person name="Liu J."/>
            <person name="Yu Q."/>
            <person name="Li R."/>
            <person name="Liao H."/>
            <person name="Li X."/>
            <person name="Kong Y."/>
            <person name="Jiang Z."/>
            <person name="Chourrout D."/>
            <person name="Li R."/>
            <person name="Bao Z."/>
        </authorList>
    </citation>
    <scope>NUCLEOTIDE SEQUENCE [LARGE SCALE GENOMIC DNA]</scope>
    <source>
        <strain evidence="1 2">PY_sf001</strain>
    </source>
</reference>
<protein>
    <submittedName>
        <fullName evidence="1">Uncharacterized protein</fullName>
    </submittedName>
</protein>
<dbReference type="InterPro" id="IPR052842">
    <property type="entry name" value="ER_Co-chaperone"/>
</dbReference>
<dbReference type="AlphaFoldDB" id="A0A210PNY5"/>
<dbReference type="OrthoDB" id="10043133at2759"/>
<organism evidence="1 2">
    <name type="scientific">Mizuhopecten yessoensis</name>
    <name type="common">Japanese scallop</name>
    <name type="synonym">Patinopecten yessoensis</name>
    <dbReference type="NCBI Taxonomy" id="6573"/>
    <lineage>
        <taxon>Eukaryota</taxon>
        <taxon>Metazoa</taxon>
        <taxon>Spiralia</taxon>
        <taxon>Lophotrochozoa</taxon>
        <taxon>Mollusca</taxon>
        <taxon>Bivalvia</taxon>
        <taxon>Autobranchia</taxon>
        <taxon>Pteriomorphia</taxon>
        <taxon>Pectinida</taxon>
        <taxon>Pectinoidea</taxon>
        <taxon>Pectinidae</taxon>
        <taxon>Mizuhopecten</taxon>
    </lineage>
</organism>
<dbReference type="STRING" id="6573.A0A210PNY5"/>
<dbReference type="PANTHER" id="PTHR45184:SF1">
    <property type="entry name" value="DNAJ PROTEIN ERDJ3A"/>
    <property type="match status" value="1"/>
</dbReference>
<evidence type="ECO:0000313" key="2">
    <source>
        <dbReference type="Proteomes" id="UP000242188"/>
    </source>
</evidence>
<gene>
    <name evidence="1" type="ORF">KP79_PYT08810</name>
</gene>